<feature type="transmembrane region" description="Helical" evidence="1">
    <location>
        <begin position="12"/>
        <end position="36"/>
    </location>
</feature>
<dbReference type="Pfam" id="PF07853">
    <property type="entry name" value="DUF1648"/>
    <property type="match status" value="1"/>
</dbReference>
<feature type="transmembrane region" description="Helical" evidence="1">
    <location>
        <begin position="147"/>
        <end position="164"/>
    </location>
</feature>
<dbReference type="Proteomes" id="UP001594351">
    <property type="component" value="Unassembled WGS sequence"/>
</dbReference>
<name>A0ABV6Z0F9_UNCC1</name>
<feature type="transmembrane region" description="Helical" evidence="1">
    <location>
        <begin position="113"/>
        <end position="135"/>
    </location>
</feature>
<accession>A0ABV6Z0F9</accession>
<reference evidence="3 4" key="1">
    <citation type="submission" date="2024-09" db="EMBL/GenBank/DDBJ databases">
        <title>Laminarin stimulates single cell rates of sulfate reduction while oxygen inhibits transcriptomic activity in coastal marine sediment.</title>
        <authorList>
            <person name="Lindsay M."/>
            <person name="Orcutt B."/>
            <person name="Emerson D."/>
            <person name="Stepanauskas R."/>
            <person name="D'Angelo T."/>
        </authorList>
    </citation>
    <scope>NUCLEOTIDE SEQUENCE [LARGE SCALE GENOMIC DNA]</scope>
    <source>
        <strain evidence="3">SAG AM-311-K15</strain>
    </source>
</reference>
<keyword evidence="1" id="KW-1133">Transmembrane helix</keyword>
<protein>
    <submittedName>
        <fullName evidence="3">DUF1648 domain-containing protein</fullName>
    </submittedName>
</protein>
<evidence type="ECO:0000313" key="4">
    <source>
        <dbReference type="Proteomes" id="UP001594351"/>
    </source>
</evidence>
<proteinExistence type="predicted"/>
<keyword evidence="4" id="KW-1185">Reference proteome</keyword>
<dbReference type="EMBL" id="JBHPBY010000243">
    <property type="protein sequence ID" value="MFC1851930.1"/>
    <property type="molecule type" value="Genomic_DNA"/>
</dbReference>
<dbReference type="InterPro" id="IPR012867">
    <property type="entry name" value="DUF1648"/>
</dbReference>
<organism evidence="3 4">
    <name type="scientific">candidate division CSSED10-310 bacterium</name>
    <dbReference type="NCBI Taxonomy" id="2855610"/>
    <lineage>
        <taxon>Bacteria</taxon>
        <taxon>Bacteria division CSSED10-310</taxon>
    </lineage>
</organism>
<evidence type="ECO:0000259" key="2">
    <source>
        <dbReference type="Pfam" id="PF07853"/>
    </source>
</evidence>
<evidence type="ECO:0000313" key="3">
    <source>
        <dbReference type="EMBL" id="MFC1851930.1"/>
    </source>
</evidence>
<comment type="caution">
    <text evidence="3">The sequence shown here is derived from an EMBL/GenBank/DDBJ whole genome shotgun (WGS) entry which is preliminary data.</text>
</comment>
<gene>
    <name evidence="3" type="ORF">ACFL27_17190</name>
</gene>
<evidence type="ECO:0000256" key="1">
    <source>
        <dbReference type="SAM" id="Phobius"/>
    </source>
</evidence>
<keyword evidence="1" id="KW-0472">Membrane</keyword>
<feature type="transmembrane region" description="Helical" evidence="1">
    <location>
        <begin position="58"/>
        <end position="77"/>
    </location>
</feature>
<sequence>MMNYKQTFMNHELMRFILISTFIANVALSLFSLLILPDKVAIHFGHHGRADNWASKELNALLFIFIDVLIFCLFYFTPRLIFTVPARWFNLPNRDFWFREENKPRLQSMMSSFFWQFGSALFLFFFGISVLTIQANLSTPVRLHEPVFFLGLILFMVYTIYWLIKFLLAFKIPENHGTTL</sequence>
<keyword evidence="1" id="KW-0812">Transmembrane</keyword>
<feature type="domain" description="DUF1648" evidence="2">
    <location>
        <begin position="22"/>
        <end position="64"/>
    </location>
</feature>